<accession>C5MBU0</accession>
<dbReference type="VEuPathDB" id="FungiDB:CTRG_03532"/>
<dbReference type="OrthoDB" id="10639996at2759"/>
<dbReference type="RefSeq" id="XP_002549235.1">
    <property type="nucleotide sequence ID" value="XM_002549189.1"/>
</dbReference>
<evidence type="ECO:0000256" key="1">
    <source>
        <dbReference type="SAM" id="MobiDB-lite"/>
    </source>
</evidence>
<feature type="compositionally biased region" description="Low complexity" evidence="1">
    <location>
        <begin position="214"/>
        <end position="234"/>
    </location>
</feature>
<dbReference type="KEGG" id="ctp:CTRG_03532"/>
<dbReference type="AlphaFoldDB" id="C5MBU0"/>
<feature type="region of interest" description="Disordered" evidence="1">
    <location>
        <begin position="207"/>
        <end position="234"/>
    </location>
</feature>
<dbReference type="HOGENOM" id="CLU_1133454_0_0_1"/>
<evidence type="ECO:0000313" key="2">
    <source>
        <dbReference type="EMBL" id="EER33107.1"/>
    </source>
</evidence>
<organism evidence="2 3">
    <name type="scientific">Candida tropicalis (strain ATCC MYA-3404 / T1)</name>
    <name type="common">Yeast</name>
    <dbReference type="NCBI Taxonomy" id="294747"/>
    <lineage>
        <taxon>Eukaryota</taxon>
        <taxon>Fungi</taxon>
        <taxon>Dikarya</taxon>
        <taxon>Ascomycota</taxon>
        <taxon>Saccharomycotina</taxon>
        <taxon>Pichiomycetes</taxon>
        <taxon>Debaryomycetaceae</taxon>
        <taxon>Candida/Lodderomyces clade</taxon>
        <taxon>Candida</taxon>
    </lineage>
</organism>
<dbReference type="EMBL" id="GG692398">
    <property type="protein sequence ID" value="EER33107.1"/>
    <property type="molecule type" value="Genomic_DNA"/>
</dbReference>
<sequence>MDSKIVYSPEDILNLRHSKRYDHIKLDDLLRRPHYLQLPKRDHFPIGNSIQPAFYPVSAFILVHHQQEYQHYQREYQYNNPSYTHSPMPLHNSNLNSSYAPGIQPQLYSLPLSPISPLQHSPISITMPVIQINPSREVPIGCIPVYSFPHALPFPHPPSPFALSIPPPPPPPPMEPGLRYFSPISPQKNEDFIKMTNPVNNNIELKENTENKDQNSINDSSISTSSSSDIIIQI</sequence>
<keyword evidence="3" id="KW-1185">Reference proteome</keyword>
<reference evidence="2 3" key="1">
    <citation type="journal article" date="2009" name="Nature">
        <title>Evolution of pathogenicity and sexual reproduction in eight Candida genomes.</title>
        <authorList>
            <person name="Butler G."/>
            <person name="Rasmussen M.D."/>
            <person name="Lin M.F."/>
            <person name="Santos M.A."/>
            <person name="Sakthikumar S."/>
            <person name="Munro C.A."/>
            <person name="Rheinbay E."/>
            <person name="Grabherr M."/>
            <person name="Forche A."/>
            <person name="Reedy J.L."/>
            <person name="Agrafioti I."/>
            <person name="Arnaud M.B."/>
            <person name="Bates S."/>
            <person name="Brown A.J."/>
            <person name="Brunke S."/>
            <person name="Costanzo M.C."/>
            <person name="Fitzpatrick D.A."/>
            <person name="de Groot P.W."/>
            <person name="Harris D."/>
            <person name="Hoyer L.L."/>
            <person name="Hube B."/>
            <person name="Klis F.M."/>
            <person name="Kodira C."/>
            <person name="Lennard N."/>
            <person name="Logue M.E."/>
            <person name="Martin R."/>
            <person name="Neiman A.M."/>
            <person name="Nikolaou E."/>
            <person name="Quail M.A."/>
            <person name="Quinn J."/>
            <person name="Santos M.C."/>
            <person name="Schmitzberger F.F."/>
            <person name="Sherlock G."/>
            <person name="Shah P."/>
            <person name="Silverstein K.A."/>
            <person name="Skrzypek M.S."/>
            <person name="Soll D."/>
            <person name="Staggs R."/>
            <person name="Stansfield I."/>
            <person name="Stumpf M.P."/>
            <person name="Sudbery P.E."/>
            <person name="Srikantha T."/>
            <person name="Zeng Q."/>
            <person name="Berman J."/>
            <person name="Berriman M."/>
            <person name="Heitman J."/>
            <person name="Gow N.A."/>
            <person name="Lorenz M.C."/>
            <person name="Birren B.W."/>
            <person name="Kellis M."/>
            <person name="Cuomo C.A."/>
        </authorList>
    </citation>
    <scope>NUCLEOTIDE SEQUENCE [LARGE SCALE GENOMIC DNA]</scope>
    <source>
        <strain evidence="3">ATCC MYA-3404 / T1</strain>
    </source>
</reference>
<gene>
    <name evidence="2" type="ORF">CTRG_03532</name>
</gene>
<name>C5MBU0_CANTT</name>
<dbReference type="GeneID" id="8297385"/>
<protein>
    <submittedName>
        <fullName evidence="2">Uncharacterized protein</fullName>
    </submittedName>
</protein>
<proteinExistence type="predicted"/>
<evidence type="ECO:0000313" key="3">
    <source>
        <dbReference type="Proteomes" id="UP000002037"/>
    </source>
</evidence>
<dbReference type="Proteomes" id="UP000002037">
    <property type="component" value="Unassembled WGS sequence"/>
</dbReference>